<proteinExistence type="predicted"/>
<dbReference type="SUPFAM" id="SSF53335">
    <property type="entry name" value="S-adenosyl-L-methionine-dependent methyltransferases"/>
    <property type="match status" value="1"/>
</dbReference>
<organism evidence="1 2">
    <name type="scientific">Kitasatospora purpeofusca</name>
    <dbReference type="NCBI Taxonomy" id="67352"/>
    <lineage>
        <taxon>Bacteria</taxon>
        <taxon>Bacillati</taxon>
        <taxon>Actinomycetota</taxon>
        <taxon>Actinomycetes</taxon>
        <taxon>Kitasatosporales</taxon>
        <taxon>Streptomycetaceae</taxon>
        <taxon>Kitasatospora</taxon>
    </lineage>
</organism>
<dbReference type="EMBL" id="CP108110">
    <property type="protein sequence ID" value="WUQ81615.1"/>
    <property type="molecule type" value="Genomic_DNA"/>
</dbReference>
<keyword evidence="1" id="KW-0489">Methyltransferase</keyword>
<dbReference type="Gene3D" id="3.40.50.150">
    <property type="entry name" value="Vaccinia Virus protein VP39"/>
    <property type="match status" value="1"/>
</dbReference>
<dbReference type="InterPro" id="IPR006764">
    <property type="entry name" value="SAM_dep_MeTrfase_SAV2177_type"/>
</dbReference>
<dbReference type="PIRSF" id="PIRSF017393">
    <property type="entry name" value="MTase_SAV2177"/>
    <property type="match status" value="1"/>
</dbReference>
<dbReference type="InterPro" id="IPR029063">
    <property type="entry name" value="SAM-dependent_MTases_sf"/>
</dbReference>
<sequence length="275" mass="31100">MNDARAESRDHYVDADTPSAARMYDYLLGGHYNYPCDREACDQLLVTAPSTRELALNNRAFLERVVRHIARRYGIRQFLDHGSGLPTQNNVHQVAQSVDPDCKVVYIDNDPLVLGYGRAFLEENRNVLILPSDMRETAAIAADAAQIIDFRRPVAALFVSVLHCVPDDDRGNPRRMVEDTVRLLAPGSVVVICQLVSEDARIRDAVTELMREQTGDRWGRVRTKAEVAELFTVPRLRIEEEVGLLDVTDWRPDTDLVRRQATQEWIEFGGLATVD</sequence>
<reference evidence="1" key="1">
    <citation type="submission" date="2022-10" db="EMBL/GenBank/DDBJ databases">
        <title>The complete genomes of actinobacterial strains from the NBC collection.</title>
        <authorList>
            <person name="Joergensen T.S."/>
            <person name="Alvarez Arevalo M."/>
            <person name="Sterndorff E.B."/>
            <person name="Faurdal D."/>
            <person name="Vuksanovic O."/>
            <person name="Mourched A.-S."/>
            <person name="Charusanti P."/>
            <person name="Shaw S."/>
            <person name="Blin K."/>
            <person name="Weber T."/>
        </authorList>
    </citation>
    <scope>NUCLEOTIDE SEQUENCE</scope>
    <source>
        <strain evidence="1">NBC_00222</strain>
    </source>
</reference>
<dbReference type="Pfam" id="PF04672">
    <property type="entry name" value="Methyltransf_19"/>
    <property type="match status" value="1"/>
</dbReference>
<keyword evidence="2" id="KW-1185">Reference proteome</keyword>
<evidence type="ECO:0000313" key="2">
    <source>
        <dbReference type="Proteomes" id="UP001432222"/>
    </source>
</evidence>
<gene>
    <name evidence="1" type="ORF">OHA16_00730</name>
</gene>
<evidence type="ECO:0000313" key="1">
    <source>
        <dbReference type="EMBL" id="WUQ81615.1"/>
    </source>
</evidence>
<keyword evidence="1" id="KW-0808">Transferase</keyword>
<dbReference type="GO" id="GO:0008168">
    <property type="term" value="F:methyltransferase activity"/>
    <property type="evidence" value="ECO:0007669"/>
    <property type="project" value="UniProtKB-KW"/>
</dbReference>
<dbReference type="GO" id="GO:0032259">
    <property type="term" value="P:methylation"/>
    <property type="evidence" value="ECO:0007669"/>
    <property type="project" value="UniProtKB-KW"/>
</dbReference>
<dbReference type="Proteomes" id="UP001432222">
    <property type="component" value="Chromosome"/>
</dbReference>
<dbReference type="RefSeq" id="WP_328952691.1">
    <property type="nucleotide sequence ID" value="NZ_CP108110.1"/>
</dbReference>
<accession>A0ABZ1TT96</accession>
<name>A0ABZ1TT96_9ACTN</name>
<protein>
    <submittedName>
        <fullName evidence="1">SAM-dependent methyltransferase</fullName>
    </submittedName>
</protein>